<evidence type="ECO:0000256" key="1">
    <source>
        <dbReference type="ARBA" id="ARBA00023125"/>
    </source>
</evidence>
<dbReference type="EMBL" id="MNUO01000058">
    <property type="protein sequence ID" value="OIN97224.1"/>
    <property type="molecule type" value="Genomic_DNA"/>
</dbReference>
<dbReference type="PRINTS" id="PR01727">
    <property type="entry name" value="DNABINDINGHU"/>
</dbReference>
<dbReference type="Proteomes" id="UP000182278">
    <property type="component" value="Unassembled WGS sequence"/>
</dbReference>
<dbReference type="Pfam" id="PF00216">
    <property type="entry name" value="Bac_DNA_binding"/>
    <property type="match status" value="1"/>
</dbReference>
<dbReference type="GO" id="GO:0030527">
    <property type="term" value="F:structural constituent of chromatin"/>
    <property type="evidence" value="ECO:0007669"/>
    <property type="project" value="InterPro"/>
</dbReference>
<comment type="similarity">
    <text evidence="2">Belongs to the bacterial histone-like protein family.</text>
</comment>
<gene>
    <name evidence="3" type="ORF">AUJ66_04015</name>
</gene>
<evidence type="ECO:0000313" key="4">
    <source>
        <dbReference type="Proteomes" id="UP000182278"/>
    </source>
</evidence>
<dbReference type="GO" id="GO:0003677">
    <property type="term" value="F:DNA binding"/>
    <property type="evidence" value="ECO:0007669"/>
    <property type="project" value="UniProtKB-KW"/>
</dbReference>
<dbReference type="PANTHER" id="PTHR33175:SF2">
    <property type="entry name" value="INTEGRATION HOST FACTOR SUBUNIT ALPHA"/>
    <property type="match status" value="1"/>
</dbReference>
<dbReference type="InterPro" id="IPR010992">
    <property type="entry name" value="IHF-like_DNA-bd_dom_sf"/>
</dbReference>
<accession>A0A1J4SD70</accession>
<keyword evidence="1" id="KW-0238">DNA-binding</keyword>
<evidence type="ECO:0000256" key="2">
    <source>
        <dbReference type="RuleBase" id="RU003939"/>
    </source>
</evidence>
<organism evidence="3 4">
    <name type="scientific">Candidatus Desantisbacteria bacterium CG1_02_38_46</name>
    <dbReference type="NCBI Taxonomy" id="1817893"/>
    <lineage>
        <taxon>Bacteria</taxon>
        <taxon>Candidatus Desantisiibacteriota</taxon>
    </lineage>
</organism>
<dbReference type="SMART" id="SM00411">
    <property type="entry name" value="BHL"/>
    <property type="match status" value="1"/>
</dbReference>
<proteinExistence type="inferred from homology"/>
<dbReference type="SUPFAM" id="SSF47729">
    <property type="entry name" value="IHF-like DNA-binding proteins"/>
    <property type="match status" value="1"/>
</dbReference>
<dbReference type="Gene3D" id="4.10.520.10">
    <property type="entry name" value="IHF-like DNA-binding proteins"/>
    <property type="match status" value="1"/>
</dbReference>
<dbReference type="InterPro" id="IPR000119">
    <property type="entry name" value="Hist_DNA-bd"/>
</dbReference>
<reference evidence="3 4" key="1">
    <citation type="journal article" date="2016" name="Environ. Microbiol.">
        <title>Genomic resolution of a cold subsurface aquifer community provides metabolic insights for novel microbes adapted to high CO concentrations.</title>
        <authorList>
            <person name="Probst A.J."/>
            <person name="Castelle C.J."/>
            <person name="Singh A."/>
            <person name="Brown C.T."/>
            <person name="Anantharaman K."/>
            <person name="Sharon I."/>
            <person name="Hug L.A."/>
            <person name="Burstein D."/>
            <person name="Emerson J.B."/>
            <person name="Thomas B.C."/>
            <person name="Banfield J.F."/>
        </authorList>
    </citation>
    <scope>NUCLEOTIDE SEQUENCE [LARGE SCALE GENOMIC DNA]</scope>
    <source>
        <strain evidence="3">CG1_02_38_46</strain>
    </source>
</reference>
<comment type="caution">
    <text evidence="3">The sequence shown here is derived from an EMBL/GenBank/DDBJ whole genome shotgun (WGS) entry which is preliminary data.</text>
</comment>
<dbReference type="STRING" id="1817893.AUJ66_04015"/>
<dbReference type="PROSITE" id="PS00045">
    <property type="entry name" value="HISTONE_LIKE"/>
    <property type="match status" value="1"/>
</dbReference>
<name>A0A1J4SD70_9BACT</name>
<sequence>MNRKDIVKRIIDLGLTRNKAKLAVESVLRIINEALSKGGKVKIAGFGTFYVKNKSARQGMNPKTGEKIQIPAKKYAAFKASPELRKKINK</sequence>
<dbReference type="AlphaFoldDB" id="A0A1J4SD70"/>
<dbReference type="PANTHER" id="PTHR33175">
    <property type="entry name" value="DNA-BINDING PROTEIN HU"/>
    <property type="match status" value="1"/>
</dbReference>
<protein>
    <recommendedName>
        <fullName evidence="5">DNA-binding protein</fullName>
    </recommendedName>
</protein>
<dbReference type="InterPro" id="IPR020816">
    <property type="entry name" value="Histone-like_DNA-bd_CS"/>
</dbReference>
<evidence type="ECO:0008006" key="5">
    <source>
        <dbReference type="Google" id="ProtNLM"/>
    </source>
</evidence>
<dbReference type="GO" id="GO:0005829">
    <property type="term" value="C:cytosol"/>
    <property type="evidence" value="ECO:0007669"/>
    <property type="project" value="TreeGrafter"/>
</dbReference>
<evidence type="ECO:0000313" key="3">
    <source>
        <dbReference type="EMBL" id="OIN97224.1"/>
    </source>
</evidence>